<dbReference type="GO" id="GO:0055085">
    <property type="term" value="P:transmembrane transport"/>
    <property type="evidence" value="ECO:0007669"/>
    <property type="project" value="InterPro"/>
</dbReference>
<dbReference type="InterPro" id="IPR002048">
    <property type="entry name" value="EF_hand_dom"/>
</dbReference>
<organism evidence="12 13">
    <name type="scientific">Prunus dulcis</name>
    <name type="common">Almond</name>
    <name type="synonym">Amygdalus dulcis</name>
    <dbReference type="NCBI Taxonomy" id="3755"/>
    <lineage>
        <taxon>Eukaryota</taxon>
        <taxon>Viridiplantae</taxon>
        <taxon>Streptophyta</taxon>
        <taxon>Embryophyta</taxon>
        <taxon>Tracheophyta</taxon>
        <taxon>Spermatophyta</taxon>
        <taxon>Magnoliopsida</taxon>
        <taxon>eudicotyledons</taxon>
        <taxon>Gunneridae</taxon>
        <taxon>Pentapetalae</taxon>
        <taxon>rosids</taxon>
        <taxon>fabids</taxon>
        <taxon>Rosales</taxon>
        <taxon>Rosaceae</taxon>
        <taxon>Amygdaloideae</taxon>
        <taxon>Amygdaleae</taxon>
        <taxon>Prunus</taxon>
    </lineage>
</organism>
<dbReference type="InterPro" id="IPR011992">
    <property type="entry name" value="EF-hand-dom_pair"/>
</dbReference>
<feature type="repeat" description="Solcar" evidence="8">
    <location>
        <begin position="214"/>
        <end position="290"/>
    </location>
</feature>
<dbReference type="SMART" id="SM00054">
    <property type="entry name" value="EFh"/>
    <property type="match status" value="3"/>
</dbReference>
<sequence length="290" mass="32952">MPMEEEAMQSKEKAGRRNGCNPVTKGGPVSMDHVLLALGETKEQRELRIRSLFNFFDTASIGYLDYTLIEAALSALQIPSEYKYAKDLLNVCDANQDGRVDYQEFKRYMDDKELELYCIFQAIDVEHNGCILPEELWDALVRAGIEIDDEELARFVERVDKDNNGVITFEEWRDFLLLFPHEATIENIYHYLERVCLVDIGEQTVIPEVISKHVHASRYLIAGAVAGATSRTATAPLDRLKVVLQVQTKQARIMPAIRDIFREGGLLGFFRGNGLNVLKVAPESAIRFYT</sequence>
<dbReference type="GO" id="GO:0005743">
    <property type="term" value="C:mitochondrial inner membrane"/>
    <property type="evidence" value="ECO:0007669"/>
    <property type="project" value="UniProtKB-SubCell"/>
</dbReference>
<comment type="subcellular location">
    <subcellularLocation>
        <location evidence="1">Mitochondrion inner membrane</location>
        <topology evidence="1">Multi-pass membrane protein</topology>
    </subcellularLocation>
</comment>
<protein>
    <submittedName>
        <fullName evidence="12">PREDICTED: calcium-binding mitochondrial carrier</fullName>
    </submittedName>
</protein>
<evidence type="ECO:0000256" key="4">
    <source>
        <dbReference type="ARBA" id="ARBA00022737"/>
    </source>
</evidence>
<evidence type="ECO:0000256" key="8">
    <source>
        <dbReference type="PROSITE-ProRule" id="PRU00282"/>
    </source>
</evidence>
<feature type="domain" description="EF-hand" evidence="11">
    <location>
        <begin position="80"/>
        <end position="115"/>
    </location>
</feature>
<evidence type="ECO:0000256" key="7">
    <source>
        <dbReference type="ARBA" id="ARBA00023136"/>
    </source>
</evidence>
<dbReference type="SUPFAM" id="SSF103506">
    <property type="entry name" value="Mitochondrial carrier"/>
    <property type="match status" value="1"/>
</dbReference>
<evidence type="ECO:0000256" key="6">
    <source>
        <dbReference type="ARBA" id="ARBA00022989"/>
    </source>
</evidence>
<feature type="domain" description="EF-hand" evidence="11">
    <location>
        <begin position="147"/>
        <end position="182"/>
    </location>
</feature>
<proteinExistence type="inferred from homology"/>
<dbReference type="InParanoid" id="A0A5E4G7S4"/>
<keyword evidence="5" id="KW-0106">Calcium</keyword>
<evidence type="ECO:0000256" key="2">
    <source>
        <dbReference type="ARBA" id="ARBA00022448"/>
    </source>
</evidence>
<feature type="region of interest" description="Disordered" evidence="10">
    <location>
        <begin position="1"/>
        <end position="23"/>
    </location>
</feature>
<evidence type="ECO:0000313" key="13">
    <source>
        <dbReference type="Proteomes" id="UP000327085"/>
    </source>
</evidence>
<dbReference type="InterPro" id="IPR023395">
    <property type="entry name" value="MCP_dom_sf"/>
</dbReference>
<evidence type="ECO:0000256" key="1">
    <source>
        <dbReference type="ARBA" id="ARBA00004448"/>
    </source>
</evidence>
<dbReference type="FunFam" id="1.10.238.10:FF:000370">
    <property type="entry name" value="Mitochondrial substrate carrier family protein"/>
    <property type="match status" value="1"/>
</dbReference>
<dbReference type="PROSITE" id="PS50222">
    <property type="entry name" value="EF_HAND_2"/>
    <property type="match status" value="3"/>
</dbReference>
<comment type="similarity">
    <text evidence="9">Belongs to the mitochondrial carrier (TC 2.A.29) family.</text>
</comment>
<dbReference type="PANTHER" id="PTHR24089">
    <property type="entry name" value="SOLUTE CARRIER FAMILY 25"/>
    <property type="match status" value="1"/>
</dbReference>
<reference evidence="13" key="1">
    <citation type="journal article" date="2020" name="Plant J.">
        <title>Transposons played a major role in the diversification between the closely related almond and peach genomes: results from the almond genome sequence.</title>
        <authorList>
            <person name="Alioto T."/>
            <person name="Alexiou K.G."/>
            <person name="Bardil A."/>
            <person name="Barteri F."/>
            <person name="Castanera R."/>
            <person name="Cruz F."/>
            <person name="Dhingra A."/>
            <person name="Duval H."/>
            <person name="Fernandez I Marti A."/>
            <person name="Frias L."/>
            <person name="Galan B."/>
            <person name="Garcia J.L."/>
            <person name="Howad W."/>
            <person name="Gomez-Garrido J."/>
            <person name="Gut M."/>
            <person name="Julca I."/>
            <person name="Morata J."/>
            <person name="Puigdomenech P."/>
            <person name="Ribeca P."/>
            <person name="Rubio Cabetas M.J."/>
            <person name="Vlasova A."/>
            <person name="Wirthensohn M."/>
            <person name="Garcia-Mas J."/>
            <person name="Gabaldon T."/>
            <person name="Casacuberta J.M."/>
            <person name="Arus P."/>
        </authorList>
    </citation>
    <scope>NUCLEOTIDE SEQUENCE [LARGE SCALE GENOMIC DNA]</scope>
    <source>
        <strain evidence="13">cv. Texas</strain>
    </source>
</reference>
<dbReference type="PRINTS" id="PR00926">
    <property type="entry name" value="MITOCARRIER"/>
</dbReference>
<dbReference type="SUPFAM" id="SSF47473">
    <property type="entry name" value="EF-hand"/>
    <property type="match status" value="1"/>
</dbReference>
<evidence type="ECO:0000256" key="3">
    <source>
        <dbReference type="ARBA" id="ARBA00022692"/>
    </source>
</evidence>
<dbReference type="InterPro" id="IPR002067">
    <property type="entry name" value="MCP"/>
</dbReference>
<name>A0A5E4G7S4_PRUDU</name>
<dbReference type="Pfam" id="PF13202">
    <property type="entry name" value="EF-hand_5"/>
    <property type="match status" value="1"/>
</dbReference>
<accession>A0A5E4G7S4</accession>
<keyword evidence="3 8" id="KW-0812">Transmembrane</keyword>
<dbReference type="Proteomes" id="UP000327085">
    <property type="component" value="Unassembled WGS sequence"/>
</dbReference>
<keyword evidence="7 8" id="KW-0472">Membrane</keyword>
<evidence type="ECO:0000256" key="5">
    <source>
        <dbReference type="ARBA" id="ARBA00022837"/>
    </source>
</evidence>
<keyword evidence="6" id="KW-1133">Transmembrane helix</keyword>
<dbReference type="EMBL" id="CABIKO010000407">
    <property type="protein sequence ID" value="VVA35776.1"/>
    <property type="molecule type" value="Genomic_DNA"/>
</dbReference>
<dbReference type="Gramene" id="VVA35776">
    <property type="protein sequence ID" value="VVA35776"/>
    <property type="gene ID" value="Prudul26B010708"/>
</dbReference>
<dbReference type="PROSITE" id="PS50920">
    <property type="entry name" value="SOLCAR"/>
    <property type="match status" value="1"/>
</dbReference>
<evidence type="ECO:0000256" key="9">
    <source>
        <dbReference type="RuleBase" id="RU000488"/>
    </source>
</evidence>
<feature type="domain" description="EF-hand" evidence="11">
    <location>
        <begin position="119"/>
        <end position="146"/>
    </location>
</feature>
<dbReference type="FunFam" id="1.10.238.10:FF:000138">
    <property type="entry name" value="Calcium-binding mitochondrial carrier protein SCaMC-1"/>
    <property type="match status" value="1"/>
</dbReference>
<dbReference type="Gene3D" id="1.50.40.10">
    <property type="entry name" value="Mitochondrial carrier domain"/>
    <property type="match status" value="1"/>
</dbReference>
<evidence type="ECO:0000313" key="12">
    <source>
        <dbReference type="EMBL" id="VVA35776.1"/>
    </source>
</evidence>
<dbReference type="PROSITE" id="PS00018">
    <property type="entry name" value="EF_HAND_1"/>
    <property type="match status" value="2"/>
</dbReference>
<dbReference type="InterPro" id="IPR018108">
    <property type="entry name" value="MCP_transmembrane"/>
</dbReference>
<dbReference type="AlphaFoldDB" id="A0A5E4G7S4"/>
<evidence type="ECO:0000259" key="11">
    <source>
        <dbReference type="PROSITE" id="PS50222"/>
    </source>
</evidence>
<gene>
    <name evidence="12" type="ORF">ALMOND_2B010708</name>
</gene>
<dbReference type="Pfam" id="PF13499">
    <property type="entry name" value="EF-hand_7"/>
    <property type="match status" value="1"/>
</dbReference>
<dbReference type="InterPro" id="IPR018247">
    <property type="entry name" value="EF_Hand_1_Ca_BS"/>
</dbReference>
<dbReference type="Gene3D" id="1.10.238.10">
    <property type="entry name" value="EF-hand"/>
    <property type="match status" value="2"/>
</dbReference>
<keyword evidence="4" id="KW-0677">Repeat</keyword>
<dbReference type="Pfam" id="PF00153">
    <property type="entry name" value="Mito_carr"/>
    <property type="match status" value="1"/>
</dbReference>
<keyword evidence="2 9" id="KW-0813">Transport</keyword>
<dbReference type="GO" id="GO:0005509">
    <property type="term" value="F:calcium ion binding"/>
    <property type="evidence" value="ECO:0007669"/>
    <property type="project" value="InterPro"/>
</dbReference>
<evidence type="ECO:0000256" key="10">
    <source>
        <dbReference type="SAM" id="MobiDB-lite"/>
    </source>
</evidence>